<proteinExistence type="predicted"/>
<reference evidence="2" key="1">
    <citation type="submission" date="2023-03" db="EMBL/GenBank/DDBJ databases">
        <title>Electrophorus voltai genome.</title>
        <authorList>
            <person name="Bian C."/>
        </authorList>
    </citation>
    <scope>NUCLEOTIDE SEQUENCE</scope>
    <source>
        <strain evidence="2">CB-2022</strain>
        <tissue evidence="2">Muscle</tissue>
    </source>
</reference>
<keyword evidence="3" id="KW-1185">Reference proteome</keyword>
<comment type="caution">
    <text evidence="2">The sequence shown here is derived from an EMBL/GenBank/DDBJ whole genome shotgun (WGS) entry which is preliminary data.</text>
</comment>
<feature type="region of interest" description="Disordered" evidence="1">
    <location>
        <begin position="82"/>
        <end position="117"/>
    </location>
</feature>
<dbReference type="EMBL" id="JAROKS010000011">
    <property type="protein sequence ID" value="KAK1799901.1"/>
    <property type="molecule type" value="Genomic_DNA"/>
</dbReference>
<evidence type="ECO:0000313" key="2">
    <source>
        <dbReference type="EMBL" id="KAK1799901.1"/>
    </source>
</evidence>
<gene>
    <name evidence="2" type="ORF">P4O66_006421</name>
</gene>
<name>A0AAD8ZKN6_9TELE</name>
<evidence type="ECO:0000313" key="3">
    <source>
        <dbReference type="Proteomes" id="UP001239994"/>
    </source>
</evidence>
<accession>A0AAD8ZKN6</accession>
<dbReference type="Proteomes" id="UP001239994">
    <property type="component" value="Unassembled WGS sequence"/>
</dbReference>
<feature type="non-terminal residue" evidence="2">
    <location>
        <position position="1"/>
    </location>
</feature>
<dbReference type="AlphaFoldDB" id="A0AAD8ZKN6"/>
<evidence type="ECO:0008006" key="4">
    <source>
        <dbReference type="Google" id="ProtNLM"/>
    </source>
</evidence>
<sequence length="117" mass="13079">FITDKDHVQFVLSLLTGEAGAWGTTLWVSQDPTLHSETEFYNLVKAVFNHPTELSCRGESTTLSELIKLAITVENLRRTHQPLQRAPRAHTFVSEDSDKRSGGVPELMQVSRSCLTP</sequence>
<organism evidence="2 3">
    <name type="scientific">Electrophorus voltai</name>
    <dbReference type="NCBI Taxonomy" id="2609070"/>
    <lineage>
        <taxon>Eukaryota</taxon>
        <taxon>Metazoa</taxon>
        <taxon>Chordata</taxon>
        <taxon>Craniata</taxon>
        <taxon>Vertebrata</taxon>
        <taxon>Euteleostomi</taxon>
        <taxon>Actinopterygii</taxon>
        <taxon>Neopterygii</taxon>
        <taxon>Teleostei</taxon>
        <taxon>Ostariophysi</taxon>
        <taxon>Gymnotiformes</taxon>
        <taxon>Gymnotoidei</taxon>
        <taxon>Gymnotidae</taxon>
        <taxon>Electrophorus</taxon>
    </lineage>
</organism>
<evidence type="ECO:0000256" key="1">
    <source>
        <dbReference type="SAM" id="MobiDB-lite"/>
    </source>
</evidence>
<protein>
    <recommendedName>
        <fullName evidence="4">DUF4939 domain-containing protein</fullName>
    </recommendedName>
</protein>